<dbReference type="EMBL" id="FRBI01000005">
    <property type="protein sequence ID" value="SHL57275.1"/>
    <property type="molecule type" value="Genomic_DNA"/>
</dbReference>
<organism evidence="5 6">
    <name type="scientific">Actinacidiphila paucisporea</name>
    <dbReference type="NCBI Taxonomy" id="310782"/>
    <lineage>
        <taxon>Bacteria</taxon>
        <taxon>Bacillati</taxon>
        <taxon>Actinomycetota</taxon>
        <taxon>Actinomycetes</taxon>
        <taxon>Kitasatosporales</taxon>
        <taxon>Streptomycetaceae</taxon>
        <taxon>Actinacidiphila</taxon>
    </lineage>
</organism>
<dbReference type="SUPFAM" id="SSF55846">
    <property type="entry name" value="N-acetylmuramoyl-L-alanine amidase-like"/>
    <property type="match status" value="1"/>
</dbReference>
<comment type="similarity">
    <text evidence="1">Belongs to the N-acetylmuramoyl-L-alanine amidase 2 family.</text>
</comment>
<evidence type="ECO:0000259" key="4">
    <source>
        <dbReference type="SMART" id="SM00701"/>
    </source>
</evidence>
<evidence type="ECO:0000313" key="6">
    <source>
        <dbReference type="Proteomes" id="UP000184111"/>
    </source>
</evidence>
<evidence type="ECO:0000256" key="2">
    <source>
        <dbReference type="SAM" id="SignalP"/>
    </source>
</evidence>
<keyword evidence="2" id="KW-0732">Signal</keyword>
<dbReference type="PROSITE" id="PS51257">
    <property type="entry name" value="PROKAR_LIPOPROTEIN"/>
    <property type="match status" value="1"/>
</dbReference>
<feature type="domain" description="Peptidoglycan recognition protein family" evidence="4">
    <location>
        <begin position="45"/>
        <end position="193"/>
    </location>
</feature>
<reference evidence="5 6" key="1">
    <citation type="submission" date="2016-11" db="EMBL/GenBank/DDBJ databases">
        <authorList>
            <person name="Jaros S."/>
            <person name="Januszkiewicz K."/>
            <person name="Wedrychowicz H."/>
        </authorList>
    </citation>
    <scope>NUCLEOTIDE SEQUENCE [LARGE SCALE GENOMIC DNA]</scope>
    <source>
        <strain evidence="5 6">CGMCC 4.2025</strain>
    </source>
</reference>
<dbReference type="GO" id="GO:0008270">
    <property type="term" value="F:zinc ion binding"/>
    <property type="evidence" value="ECO:0007669"/>
    <property type="project" value="InterPro"/>
</dbReference>
<proteinExistence type="inferred from homology"/>
<evidence type="ECO:0000256" key="1">
    <source>
        <dbReference type="ARBA" id="ARBA00007553"/>
    </source>
</evidence>
<dbReference type="AlphaFoldDB" id="A0A1M7BQD4"/>
<dbReference type="Gene3D" id="3.40.80.10">
    <property type="entry name" value="Peptidoglycan recognition protein-like"/>
    <property type="match status" value="1"/>
</dbReference>
<dbReference type="PANTHER" id="PTHR11022:SF41">
    <property type="entry name" value="PEPTIDOGLYCAN-RECOGNITION PROTEIN LC-RELATED"/>
    <property type="match status" value="1"/>
</dbReference>
<dbReference type="Proteomes" id="UP000184111">
    <property type="component" value="Unassembled WGS sequence"/>
</dbReference>
<protein>
    <submittedName>
        <fullName evidence="5">N-acetylmuramoyl-L-alanine amidase</fullName>
    </submittedName>
</protein>
<dbReference type="SMART" id="SM00644">
    <property type="entry name" value="Ami_2"/>
    <property type="match status" value="1"/>
</dbReference>
<dbReference type="GO" id="GO:0009253">
    <property type="term" value="P:peptidoglycan catabolic process"/>
    <property type="evidence" value="ECO:0007669"/>
    <property type="project" value="InterPro"/>
</dbReference>
<name>A0A1M7BQD4_9ACTN</name>
<keyword evidence="6" id="KW-1185">Reference proteome</keyword>
<dbReference type="SMART" id="SM00701">
    <property type="entry name" value="PGRP"/>
    <property type="match status" value="1"/>
</dbReference>
<feature type="signal peptide" evidence="2">
    <location>
        <begin position="1"/>
        <end position="22"/>
    </location>
</feature>
<sequence length="246" mass="26671">MRPLRIKLVSSLLALAFLGACSAPDRPVQRQRHTRAVLHPSMLRPVVIGRTAWHADEAAVRKGLVYDHSVKAVFVHHTDNPNDYDCKKDVPAMLVALQQQHIALGWDDLGYNFVVDRCGGIYEGRSGSAQRDVRGAHTEGFNTDTIGIAALGNFGAGRKVPRAMLQAIAEIAAWKLDPSVDATGKVRLVSSNGGSRYPKGTAATLNVISGHRDVFETTCPGQALYDALPWIRKTAAALRQKATWAG</sequence>
<accession>A0A1M7BQD4</accession>
<dbReference type="Pfam" id="PF01510">
    <property type="entry name" value="Amidase_2"/>
    <property type="match status" value="1"/>
</dbReference>
<feature type="chain" id="PRO_5012545455" evidence="2">
    <location>
        <begin position="23"/>
        <end position="246"/>
    </location>
</feature>
<dbReference type="InterPro" id="IPR006619">
    <property type="entry name" value="PGRP_domain_met/bac"/>
</dbReference>
<evidence type="ECO:0000259" key="3">
    <source>
        <dbReference type="SMART" id="SM00644"/>
    </source>
</evidence>
<dbReference type="GO" id="GO:0008745">
    <property type="term" value="F:N-acetylmuramoyl-L-alanine amidase activity"/>
    <property type="evidence" value="ECO:0007669"/>
    <property type="project" value="InterPro"/>
</dbReference>
<feature type="domain" description="N-acetylmuramoyl-L-alanine amidase" evidence="3">
    <location>
        <begin position="58"/>
        <end position="221"/>
    </location>
</feature>
<dbReference type="STRING" id="310782.SAMN05216499_1053"/>
<dbReference type="PANTHER" id="PTHR11022">
    <property type="entry name" value="PEPTIDOGLYCAN RECOGNITION PROTEIN"/>
    <property type="match status" value="1"/>
</dbReference>
<dbReference type="InterPro" id="IPR036505">
    <property type="entry name" value="Amidase/PGRP_sf"/>
</dbReference>
<dbReference type="CDD" id="cd06583">
    <property type="entry name" value="PGRP"/>
    <property type="match status" value="1"/>
</dbReference>
<dbReference type="InterPro" id="IPR002502">
    <property type="entry name" value="Amidase_domain"/>
</dbReference>
<gene>
    <name evidence="5" type="ORF">SAMN05216499_1053</name>
</gene>
<evidence type="ECO:0000313" key="5">
    <source>
        <dbReference type="EMBL" id="SHL57275.1"/>
    </source>
</evidence>
<dbReference type="OrthoDB" id="514320at2"/>
<dbReference type="InterPro" id="IPR015510">
    <property type="entry name" value="PGRP"/>
</dbReference>